<organism evidence="9">
    <name type="scientific">Magallana gigas</name>
    <name type="common">Pacific oyster</name>
    <name type="synonym">Crassostrea gigas</name>
    <dbReference type="NCBI Taxonomy" id="29159"/>
    <lineage>
        <taxon>Eukaryota</taxon>
        <taxon>Metazoa</taxon>
        <taxon>Spiralia</taxon>
        <taxon>Lophotrochozoa</taxon>
        <taxon>Mollusca</taxon>
        <taxon>Bivalvia</taxon>
        <taxon>Autobranchia</taxon>
        <taxon>Pteriomorphia</taxon>
        <taxon>Ostreida</taxon>
        <taxon>Ostreoidea</taxon>
        <taxon>Ostreidae</taxon>
        <taxon>Magallana</taxon>
    </lineage>
</organism>
<feature type="transmembrane region" description="Helical" evidence="8">
    <location>
        <begin position="216"/>
        <end position="235"/>
    </location>
</feature>
<protein>
    <recommendedName>
        <fullName evidence="8">Amino acid transporter</fullName>
    </recommendedName>
</protein>
<dbReference type="InterPro" id="IPR018107">
    <property type="entry name" value="Na-dicarboxylate_symporter_CS"/>
</dbReference>
<feature type="transmembrane region" description="Helical" evidence="8">
    <location>
        <begin position="89"/>
        <end position="111"/>
    </location>
</feature>
<keyword evidence="5 8" id="KW-1133">Transmembrane helix</keyword>
<keyword evidence="3 8" id="KW-0812">Transmembrane</keyword>
<evidence type="ECO:0000256" key="6">
    <source>
        <dbReference type="ARBA" id="ARBA00023136"/>
    </source>
</evidence>
<dbReference type="InterPro" id="IPR050746">
    <property type="entry name" value="DAACS"/>
</dbReference>
<feature type="transmembrane region" description="Helical" evidence="8">
    <location>
        <begin position="428"/>
        <end position="450"/>
    </location>
</feature>
<dbReference type="Pfam" id="PF00375">
    <property type="entry name" value="SDF"/>
    <property type="match status" value="1"/>
</dbReference>
<evidence type="ECO:0000256" key="1">
    <source>
        <dbReference type="ARBA" id="ARBA00004141"/>
    </source>
</evidence>
<dbReference type="PRINTS" id="PR00173">
    <property type="entry name" value="EDTRNSPORT"/>
</dbReference>
<dbReference type="InterPro" id="IPR001991">
    <property type="entry name" value="Na-dicarboxylate_symporter"/>
</dbReference>
<keyword evidence="4 8" id="KW-0769">Symport</keyword>
<comment type="subcellular location">
    <subcellularLocation>
        <location evidence="1 8">Membrane</location>
        <topology evidence="1 8">Multi-pass membrane protein</topology>
    </subcellularLocation>
</comment>
<keyword evidence="6 8" id="KW-0472">Membrane</keyword>
<evidence type="ECO:0000256" key="7">
    <source>
        <dbReference type="ARBA" id="ARBA00023180"/>
    </source>
</evidence>
<dbReference type="PANTHER" id="PTHR11958:SF63">
    <property type="entry name" value="AMINO ACID TRANSPORTER"/>
    <property type="match status" value="1"/>
</dbReference>
<dbReference type="AlphaFoldDB" id="K1R8Z9"/>
<dbReference type="InParanoid" id="K1R8Z9"/>
<keyword evidence="7" id="KW-0325">Glycoprotein</keyword>
<evidence type="ECO:0000256" key="8">
    <source>
        <dbReference type="RuleBase" id="RU361216"/>
    </source>
</evidence>
<dbReference type="FunCoup" id="K1R8Z9">
    <property type="interactions" value="94"/>
</dbReference>
<feature type="transmembrane region" description="Helical" evidence="8">
    <location>
        <begin position="12"/>
        <end position="36"/>
    </location>
</feature>
<sequence length="509" mass="54987">MGNKIVKGLKANLLIILMIIAVIVGLGLGFGLRGVWTPYETRKIFYLRFPGDLLMNMLKMLILPLIVSSLITAMGSLDTNASGRMGLRTVVYYMTTTFSAVILGIVLVVTIQPGHKGSKNITKAGSPKEAEPLDALFDLIRNCFPDNLIESAFNKQVTSVGKKNVTLKSPSPSNITEAVSTLAMNLTSNSTGDNSTDTGVTMFEVDTMSVTKASGMNILGIVVFSLFLGGVLSKMGKDGAPLVKFFECLHVATMKLVTLVIWYSPVGIVFLIAAKLVEMEDLDAMFEQLAYYMVTVLAGLFIHAFIVLPLIYVIFTRKNPFRFMVGMIKAILTAWGTASSSATLPLTMRCLEENNGVDPRVTMFVTPIGATINMDGTALYEAVASIFIAQYIGQTLNVGEVIIVSLTATAAAIGAAGVPQAGLVTMTIVLTAVGLPINEITLILSIDWFLDRFRTAVNVLGDAYGAGIVEHLSRNDIVKVPEVEMEVPKEQRNGFHNAESGKEKMDTRM</sequence>
<dbReference type="HOGENOM" id="CLU_019375_3_2_1"/>
<comment type="similarity">
    <text evidence="8">Belongs to the dicarboxylate/amino acid:cation symporter (DAACS) (TC 2.A.23) family.</text>
</comment>
<evidence type="ECO:0000313" key="9">
    <source>
        <dbReference type="EMBL" id="EKC42273.1"/>
    </source>
</evidence>
<dbReference type="SUPFAM" id="SSF118215">
    <property type="entry name" value="Proton glutamate symport protein"/>
    <property type="match status" value="1"/>
</dbReference>
<feature type="transmembrane region" description="Helical" evidence="8">
    <location>
        <begin position="256"/>
        <end position="277"/>
    </location>
</feature>
<dbReference type="PANTHER" id="PTHR11958">
    <property type="entry name" value="SODIUM/DICARBOXYLATE SYMPORTER-RELATED"/>
    <property type="match status" value="1"/>
</dbReference>
<evidence type="ECO:0000256" key="5">
    <source>
        <dbReference type="ARBA" id="ARBA00022989"/>
    </source>
</evidence>
<dbReference type="GO" id="GO:0005313">
    <property type="term" value="F:L-glutamate transmembrane transporter activity"/>
    <property type="evidence" value="ECO:0007669"/>
    <property type="project" value="TreeGrafter"/>
</dbReference>
<evidence type="ECO:0000256" key="4">
    <source>
        <dbReference type="ARBA" id="ARBA00022847"/>
    </source>
</evidence>
<dbReference type="GO" id="GO:0005886">
    <property type="term" value="C:plasma membrane"/>
    <property type="evidence" value="ECO:0007669"/>
    <property type="project" value="TreeGrafter"/>
</dbReference>
<dbReference type="Gene3D" id="1.10.3860.10">
    <property type="entry name" value="Sodium:dicarboxylate symporter"/>
    <property type="match status" value="1"/>
</dbReference>
<dbReference type="InterPro" id="IPR036458">
    <property type="entry name" value="Na:dicarbo_symporter_sf"/>
</dbReference>
<proteinExistence type="inferred from homology"/>
<dbReference type="PROSITE" id="PS00713">
    <property type="entry name" value="NA_DICARBOXYL_SYMP_1"/>
    <property type="match status" value="1"/>
</dbReference>
<feature type="transmembrane region" description="Helical" evidence="8">
    <location>
        <begin position="289"/>
        <end position="315"/>
    </location>
</feature>
<keyword evidence="2 8" id="KW-0813">Transport</keyword>
<reference evidence="9" key="1">
    <citation type="journal article" date="2012" name="Nature">
        <title>The oyster genome reveals stress adaptation and complexity of shell formation.</title>
        <authorList>
            <person name="Zhang G."/>
            <person name="Fang X."/>
            <person name="Guo X."/>
            <person name="Li L."/>
            <person name="Luo R."/>
            <person name="Xu F."/>
            <person name="Yang P."/>
            <person name="Zhang L."/>
            <person name="Wang X."/>
            <person name="Qi H."/>
            <person name="Xiong Z."/>
            <person name="Que H."/>
            <person name="Xie Y."/>
            <person name="Holland P.W."/>
            <person name="Paps J."/>
            <person name="Zhu Y."/>
            <person name="Wu F."/>
            <person name="Chen Y."/>
            <person name="Wang J."/>
            <person name="Peng C."/>
            <person name="Meng J."/>
            <person name="Yang L."/>
            <person name="Liu J."/>
            <person name="Wen B."/>
            <person name="Zhang N."/>
            <person name="Huang Z."/>
            <person name="Zhu Q."/>
            <person name="Feng Y."/>
            <person name="Mount A."/>
            <person name="Hedgecock D."/>
            <person name="Xu Z."/>
            <person name="Liu Y."/>
            <person name="Domazet-Loso T."/>
            <person name="Du Y."/>
            <person name="Sun X."/>
            <person name="Zhang S."/>
            <person name="Liu B."/>
            <person name="Cheng P."/>
            <person name="Jiang X."/>
            <person name="Li J."/>
            <person name="Fan D."/>
            <person name="Wang W."/>
            <person name="Fu W."/>
            <person name="Wang T."/>
            <person name="Wang B."/>
            <person name="Zhang J."/>
            <person name="Peng Z."/>
            <person name="Li Y."/>
            <person name="Li N."/>
            <person name="Wang J."/>
            <person name="Chen M."/>
            <person name="He Y."/>
            <person name="Tan F."/>
            <person name="Song X."/>
            <person name="Zheng Q."/>
            <person name="Huang R."/>
            <person name="Yang H."/>
            <person name="Du X."/>
            <person name="Chen L."/>
            <person name="Yang M."/>
            <person name="Gaffney P.M."/>
            <person name="Wang S."/>
            <person name="Luo L."/>
            <person name="She Z."/>
            <person name="Ming Y."/>
            <person name="Huang W."/>
            <person name="Zhang S."/>
            <person name="Huang B."/>
            <person name="Zhang Y."/>
            <person name="Qu T."/>
            <person name="Ni P."/>
            <person name="Miao G."/>
            <person name="Wang J."/>
            <person name="Wang Q."/>
            <person name="Steinberg C.E."/>
            <person name="Wang H."/>
            <person name="Li N."/>
            <person name="Qian L."/>
            <person name="Zhang G."/>
            <person name="Li Y."/>
            <person name="Yang H."/>
            <person name="Liu X."/>
            <person name="Wang J."/>
            <person name="Yin Y."/>
            <person name="Wang J."/>
        </authorList>
    </citation>
    <scope>NUCLEOTIDE SEQUENCE [LARGE SCALE GENOMIC DNA]</scope>
    <source>
        <strain evidence="9">05x7-T-G4-1.051#20</strain>
    </source>
</reference>
<dbReference type="PROSITE" id="PS00714">
    <property type="entry name" value="NA_DICARBOXYL_SYMP_2"/>
    <property type="match status" value="1"/>
</dbReference>
<evidence type="ECO:0000256" key="3">
    <source>
        <dbReference type="ARBA" id="ARBA00022692"/>
    </source>
</evidence>
<feature type="transmembrane region" description="Helical" evidence="8">
    <location>
        <begin position="401"/>
        <end position="422"/>
    </location>
</feature>
<dbReference type="GO" id="GO:0015501">
    <property type="term" value="F:glutamate:sodium symporter activity"/>
    <property type="evidence" value="ECO:0007669"/>
    <property type="project" value="TreeGrafter"/>
</dbReference>
<name>K1R8Z9_MAGGI</name>
<dbReference type="GO" id="GO:0015175">
    <property type="term" value="F:neutral L-amino acid transmembrane transporter activity"/>
    <property type="evidence" value="ECO:0007669"/>
    <property type="project" value="TreeGrafter"/>
</dbReference>
<dbReference type="EMBL" id="JH816626">
    <property type="protein sequence ID" value="EKC42273.1"/>
    <property type="molecule type" value="Genomic_DNA"/>
</dbReference>
<feature type="transmembrane region" description="Helical" evidence="8">
    <location>
        <begin position="56"/>
        <end position="77"/>
    </location>
</feature>
<gene>
    <name evidence="9" type="ORF">CGI_10017841</name>
</gene>
<evidence type="ECO:0000256" key="2">
    <source>
        <dbReference type="ARBA" id="ARBA00022448"/>
    </source>
</evidence>
<accession>K1R8Z9</accession>